<feature type="compositionally biased region" description="Basic and acidic residues" evidence="1">
    <location>
        <begin position="216"/>
        <end position="227"/>
    </location>
</feature>
<dbReference type="OrthoDB" id="63267at2759"/>
<feature type="compositionally biased region" description="Low complexity" evidence="1">
    <location>
        <begin position="272"/>
        <end position="285"/>
    </location>
</feature>
<evidence type="ECO:0000313" key="3">
    <source>
        <dbReference type="EMBL" id="KAF5321832.1"/>
    </source>
</evidence>
<name>A0A8H5BGP3_9AGAR</name>
<dbReference type="InterPro" id="IPR035892">
    <property type="entry name" value="C2_domain_sf"/>
</dbReference>
<feature type="compositionally biased region" description="Low complexity" evidence="1">
    <location>
        <begin position="133"/>
        <end position="179"/>
    </location>
</feature>
<dbReference type="PROSITE" id="PS50004">
    <property type="entry name" value="C2"/>
    <property type="match status" value="1"/>
</dbReference>
<evidence type="ECO:0000259" key="2">
    <source>
        <dbReference type="PROSITE" id="PS50004"/>
    </source>
</evidence>
<dbReference type="Gene3D" id="2.60.40.150">
    <property type="entry name" value="C2 domain"/>
    <property type="match status" value="1"/>
</dbReference>
<dbReference type="CDD" id="cd11651">
    <property type="entry name" value="YPK1_N_like"/>
    <property type="match status" value="1"/>
</dbReference>
<accession>A0A8H5BGP3</accession>
<feature type="compositionally biased region" description="Polar residues" evidence="1">
    <location>
        <begin position="231"/>
        <end position="240"/>
    </location>
</feature>
<feature type="region of interest" description="Disordered" evidence="1">
    <location>
        <begin position="216"/>
        <end position="240"/>
    </location>
</feature>
<dbReference type="AlphaFoldDB" id="A0A8H5BGP3"/>
<feature type="domain" description="C2" evidence="2">
    <location>
        <begin position="164"/>
        <end position="357"/>
    </location>
</feature>
<dbReference type="SUPFAM" id="SSF49562">
    <property type="entry name" value="C2 domain (Calcium/lipid-binding domain, CaLB)"/>
    <property type="match status" value="1"/>
</dbReference>
<dbReference type="Pfam" id="PF00168">
    <property type="entry name" value="C2"/>
    <property type="match status" value="2"/>
</dbReference>
<dbReference type="InterPro" id="IPR000008">
    <property type="entry name" value="C2_dom"/>
</dbReference>
<dbReference type="SMART" id="SM00239">
    <property type="entry name" value="C2"/>
    <property type="match status" value="1"/>
</dbReference>
<dbReference type="Proteomes" id="UP000567179">
    <property type="component" value="Unassembled WGS sequence"/>
</dbReference>
<dbReference type="EMBL" id="JAACJJ010000028">
    <property type="protein sequence ID" value="KAF5321832.1"/>
    <property type="molecule type" value="Genomic_DNA"/>
</dbReference>
<evidence type="ECO:0000256" key="1">
    <source>
        <dbReference type="SAM" id="MobiDB-lite"/>
    </source>
</evidence>
<organism evidence="3 4">
    <name type="scientific">Psilocybe cf. subviscida</name>
    <dbReference type="NCBI Taxonomy" id="2480587"/>
    <lineage>
        <taxon>Eukaryota</taxon>
        <taxon>Fungi</taxon>
        <taxon>Dikarya</taxon>
        <taxon>Basidiomycota</taxon>
        <taxon>Agaricomycotina</taxon>
        <taxon>Agaricomycetes</taxon>
        <taxon>Agaricomycetidae</taxon>
        <taxon>Agaricales</taxon>
        <taxon>Agaricineae</taxon>
        <taxon>Strophariaceae</taxon>
        <taxon>Psilocybe</taxon>
    </lineage>
</organism>
<protein>
    <recommendedName>
        <fullName evidence="2">C2 domain-containing protein</fullName>
    </recommendedName>
</protein>
<keyword evidence="4" id="KW-1185">Reference proteome</keyword>
<evidence type="ECO:0000313" key="4">
    <source>
        <dbReference type="Proteomes" id="UP000567179"/>
    </source>
</evidence>
<feature type="region of interest" description="Disordered" evidence="1">
    <location>
        <begin position="123"/>
        <end position="180"/>
    </location>
</feature>
<reference evidence="3 4" key="1">
    <citation type="journal article" date="2020" name="ISME J.">
        <title>Uncovering the hidden diversity of litter-decomposition mechanisms in mushroom-forming fungi.</title>
        <authorList>
            <person name="Floudas D."/>
            <person name="Bentzer J."/>
            <person name="Ahren D."/>
            <person name="Johansson T."/>
            <person name="Persson P."/>
            <person name="Tunlid A."/>
        </authorList>
    </citation>
    <scope>NUCLEOTIDE SEQUENCE [LARGE SCALE GENOMIC DNA]</scope>
    <source>
        <strain evidence="3 4">CBS 101986</strain>
    </source>
</reference>
<feature type="region of interest" description="Disordered" evidence="1">
    <location>
        <begin position="253"/>
        <end position="298"/>
    </location>
</feature>
<gene>
    <name evidence="3" type="ORF">D9619_000972</name>
</gene>
<comment type="caution">
    <text evidence="3">The sequence shown here is derived from an EMBL/GenBank/DDBJ whole genome shotgun (WGS) entry which is preliminary data.</text>
</comment>
<proteinExistence type="predicted"/>
<sequence length="358" mass="38341">MASASLLFASFLPNHIMLRLWPNTNDPQLTPKASEKNPFELAQAHTHHHTHTLSPRPYPCSPGAQTPTGVHPLLCAAPVSPYLQMSSTQGSFSLNPDLTPTLSHPPAFASAQPTTHLSLHAPVFNMQQPPPGKKSSMLSSSSSKKTSPSSSSSRSTSSTAATSVASAPAQAPAPSSAVSRGQLHVKLLQARALTVRGSHARPYVVVQFENNEFVSRDPIPETEREVKGAPTNLSRQSSSNAINALGAIGYRDAKRRSKESKESPPSSLVPTASRALHPSASSSSTAPPPSSGITTGLFGRLSPHNPVWKHEVTFDVTDEESLLRLNIYDRAAQDQGFTGTVQIKPVLVHDHTVDQWYK</sequence>
<feature type="region of interest" description="Disordered" evidence="1">
    <location>
        <begin position="44"/>
        <end position="64"/>
    </location>
</feature>